<keyword evidence="1" id="KW-0880">Kelch repeat</keyword>
<dbReference type="OrthoDB" id="432528at2759"/>
<evidence type="ECO:0000256" key="3">
    <source>
        <dbReference type="SAM" id="MobiDB-lite"/>
    </source>
</evidence>
<evidence type="ECO:0000313" key="6">
    <source>
        <dbReference type="Proteomes" id="UP000268093"/>
    </source>
</evidence>
<feature type="region of interest" description="Disordered" evidence="3">
    <location>
        <begin position="339"/>
        <end position="382"/>
    </location>
</feature>
<evidence type="ECO:0000313" key="5">
    <source>
        <dbReference type="EMBL" id="RUP51254.1"/>
    </source>
</evidence>
<feature type="compositionally biased region" description="Pro residues" evidence="3">
    <location>
        <begin position="349"/>
        <end position="363"/>
    </location>
</feature>
<keyword evidence="2" id="KW-0677">Repeat</keyword>
<dbReference type="SUPFAM" id="SSF50965">
    <property type="entry name" value="Galactose oxidase, central domain"/>
    <property type="match status" value="1"/>
</dbReference>
<organism evidence="5 6">
    <name type="scientific">Jimgerdemannia flammicorona</name>
    <dbReference type="NCBI Taxonomy" id="994334"/>
    <lineage>
        <taxon>Eukaryota</taxon>
        <taxon>Fungi</taxon>
        <taxon>Fungi incertae sedis</taxon>
        <taxon>Mucoromycota</taxon>
        <taxon>Mucoromycotina</taxon>
        <taxon>Endogonomycetes</taxon>
        <taxon>Endogonales</taxon>
        <taxon>Endogonaceae</taxon>
        <taxon>Jimgerdemannia</taxon>
    </lineage>
</organism>
<evidence type="ECO:0000256" key="1">
    <source>
        <dbReference type="ARBA" id="ARBA00022441"/>
    </source>
</evidence>
<evidence type="ECO:0008006" key="7">
    <source>
        <dbReference type="Google" id="ProtNLM"/>
    </source>
</evidence>
<dbReference type="EMBL" id="RBNI01000857">
    <property type="protein sequence ID" value="RUP51254.1"/>
    <property type="molecule type" value="Genomic_DNA"/>
</dbReference>
<keyword evidence="6" id="KW-1185">Reference proteome</keyword>
<dbReference type="Proteomes" id="UP000268093">
    <property type="component" value="Unassembled WGS sequence"/>
</dbReference>
<dbReference type="AlphaFoldDB" id="A0A433DK28"/>
<protein>
    <recommendedName>
        <fullName evidence="7">Galactose oxidase</fullName>
    </recommendedName>
</protein>
<proteinExistence type="predicted"/>
<reference evidence="5 6" key="1">
    <citation type="journal article" date="2018" name="New Phytol.">
        <title>Phylogenomics of Endogonaceae and evolution of mycorrhizas within Mucoromycota.</title>
        <authorList>
            <person name="Chang Y."/>
            <person name="Desiro A."/>
            <person name="Na H."/>
            <person name="Sandor L."/>
            <person name="Lipzen A."/>
            <person name="Clum A."/>
            <person name="Barry K."/>
            <person name="Grigoriev I.V."/>
            <person name="Martin F.M."/>
            <person name="Stajich J.E."/>
            <person name="Smith M.E."/>
            <person name="Bonito G."/>
            <person name="Spatafora J.W."/>
        </authorList>
    </citation>
    <scope>NUCLEOTIDE SEQUENCE [LARGE SCALE GENOMIC DNA]</scope>
    <source>
        <strain evidence="5 6">GMNB39</strain>
    </source>
</reference>
<gene>
    <name evidence="5" type="ORF">BC936DRAFT_149188</name>
</gene>
<dbReference type="InterPro" id="IPR015915">
    <property type="entry name" value="Kelch-typ_b-propeller"/>
</dbReference>
<dbReference type="PANTHER" id="PTHR46093">
    <property type="entry name" value="ACYL-COA-BINDING DOMAIN-CONTAINING PROTEIN 5"/>
    <property type="match status" value="1"/>
</dbReference>
<dbReference type="PANTHER" id="PTHR46093:SF18">
    <property type="entry name" value="FIBRONECTIN TYPE-III DOMAIN-CONTAINING PROTEIN"/>
    <property type="match status" value="1"/>
</dbReference>
<dbReference type="SUPFAM" id="SSF117281">
    <property type="entry name" value="Kelch motif"/>
    <property type="match status" value="1"/>
</dbReference>
<comment type="caution">
    <text evidence="5">The sequence shown here is derived from an EMBL/GenBank/DDBJ whole genome shotgun (WGS) entry which is preliminary data.</text>
</comment>
<feature type="compositionally biased region" description="Pro residues" evidence="3">
    <location>
        <begin position="370"/>
        <end position="382"/>
    </location>
</feature>
<feature type="non-terminal residue" evidence="5">
    <location>
        <position position="441"/>
    </location>
</feature>
<accession>A0A433DK28</accession>
<sequence length="441" mass="48105">MARTTFPALLPLISLIPYLVTAANPSGSWGQATVSINNSIYVHGGEGVSGTISNLYTLDSSQPWSTANPPWTDLTSNAGTFTVPQTALQAMWPAADGKSFYIWGGGNDYHITQAQSGFAQYNVITGTWSLPSAISGMPVQRKDLRAAWSSSGVVYLWAGWGDMYTGYTTSNSTNYIFTEMATFDTTKLIWNVFNVTNTTGQVPPPRVAHTATMLSNGQMVIIGGLIGTQLNETYVDLNFAAMTDIPVFDTYTTTWTLRNATGNTPDVRRYSAAVLSSDGLSIIICSGGTQSSKVLLNGVAVLDSRTWSWTQPAISGTLPTPRMGHSAVMVNGQMIVFFDNRRRRRRRPPSPTPPTPTPIPRKPPGTTTPWPTPLPSHHPTTLPLPHPQCLIFRWARRTRILMASPTHRLGTLLFPTLRSIIMPSRPTRTAMARILHPLGQS</sequence>
<dbReference type="Pfam" id="PF24681">
    <property type="entry name" value="Kelch_KLHDC2_KLHL20_DRC7"/>
    <property type="match status" value="2"/>
</dbReference>
<dbReference type="InterPro" id="IPR011043">
    <property type="entry name" value="Gal_Oxase/kelch_b-propeller"/>
</dbReference>
<name>A0A433DK28_9FUNG</name>
<keyword evidence="4" id="KW-0732">Signal</keyword>
<evidence type="ECO:0000256" key="2">
    <source>
        <dbReference type="ARBA" id="ARBA00022737"/>
    </source>
</evidence>
<feature type="signal peptide" evidence="4">
    <location>
        <begin position="1"/>
        <end position="22"/>
    </location>
</feature>
<evidence type="ECO:0000256" key="4">
    <source>
        <dbReference type="SAM" id="SignalP"/>
    </source>
</evidence>
<feature type="chain" id="PRO_5019490132" description="Galactose oxidase" evidence="4">
    <location>
        <begin position="23"/>
        <end position="441"/>
    </location>
</feature>
<dbReference type="Gene3D" id="2.120.10.80">
    <property type="entry name" value="Kelch-type beta propeller"/>
    <property type="match status" value="2"/>
</dbReference>